<gene>
    <name evidence="1" type="ORF">E2C01_091955</name>
</gene>
<reference evidence="1 2" key="1">
    <citation type="submission" date="2019-05" db="EMBL/GenBank/DDBJ databases">
        <title>Another draft genome of Portunus trituberculatus and its Hox gene families provides insights of decapod evolution.</title>
        <authorList>
            <person name="Jeong J.-H."/>
            <person name="Song I."/>
            <person name="Kim S."/>
            <person name="Choi T."/>
            <person name="Kim D."/>
            <person name="Ryu S."/>
            <person name="Kim W."/>
        </authorList>
    </citation>
    <scope>NUCLEOTIDE SEQUENCE [LARGE SCALE GENOMIC DNA]</scope>
    <source>
        <tissue evidence="1">Muscle</tissue>
    </source>
</reference>
<keyword evidence="2" id="KW-1185">Reference proteome</keyword>
<protein>
    <submittedName>
        <fullName evidence="1">Uncharacterized protein</fullName>
    </submittedName>
</protein>
<sequence>MAEAVGQRRRHLKSFRDRRDVLAELRK</sequence>
<proteinExistence type="predicted"/>
<comment type="caution">
    <text evidence="1">The sequence shown here is derived from an EMBL/GenBank/DDBJ whole genome shotgun (WGS) entry which is preliminary data.</text>
</comment>
<name>A0A5B7JFB1_PORTR</name>
<evidence type="ECO:0000313" key="2">
    <source>
        <dbReference type="Proteomes" id="UP000324222"/>
    </source>
</evidence>
<dbReference type="EMBL" id="VSRR010106931">
    <property type="protein sequence ID" value="MPC96681.1"/>
    <property type="molecule type" value="Genomic_DNA"/>
</dbReference>
<evidence type="ECO:0000313" key="1">
    <source>
        <dbReference type="EMBL" id="MPC96681.1"/>
    </source>
</evidence>
<dbReference type="AlphaFoldDB" id="A0A5B7JFB1"/>
<organism evidence="1 2">
    <name type="scientific">Portunus trituberculatus</name>
    <name type="common">Swimming crab</name>
    <name type="synonym">Neptunus trituberculatus</name>
    <dbReference type="NCBI Taxonomy" id="210409"/>
    <lineage>
        <taxon>Eukaryota</taxon>
        <taxon>Metazoa</taxon>
        <taxon>Ecdysozoa</taxon>
        <taxon>Arthropoda</taxon>
        <taxon>Crustacea</taxon>
        <taxon>Multicrustacea</taxon>
        <taxon>Malacostraca</taxon>
        <taxon>Eumalacostraca</taxon>
        <taxon>Eucarida</taxon>
        <taxon>Decapoda</taxon>
        <taxon>Pleocyemata</taxon>
        <taxon>Brachyura</taxon>
        <taxon>Eubrachyura</taxon>
        <taxon>Portunoidea</taxon>
        <taxon>Portunidae</taxon>
        <taxon>Portuninae</taxon>
        <taxon>Portunus</taxon>
    </lineage>
</organism>
<dbReference type="Proteomes" id="UP000324222">
    <property type="component" value="Unassembled WGS sequence"/>
</dbReference>
<accession>A0A5B7JFB1</accession>